<dbReference type="Proteomes" id="UP001060215">
    <property type="component" value="Chromosome 10"/>
</dbReference>
<sequence>MDPNQFKSNYSIVIAGDNLPRIVPPRRSWSWAARVAAVVAESYARIFFRNSVATGEVYPLESEVRICEECKTGDVVTIELGENKLINHTTGKEYQMKPIGDARPVIEAGGIFAYARKAGMIPTADDRHHRPQL</sequence>
<accession>A0ACC0GB31</accession>
<name>A0ACC0GB31_9ERIC</name>
<evidence type="ECO:0000313" key="2">
    <source>
        <dbReference type="Proteomes" id="UP001060215"/>
    </source>
</evidence>
<organism evidence="1 2">
    <name type="scientific">Camellia lanceoleosa</name>
    <dbReference type="NCBI Taxonomy" id="1840588"/>
    <lineage>
        <taxon>Eukaryota</taxon>
        <taxon>Viridiplantae</taxon>
        <taxon>Streptophyta</taxon>
        <taxon>Embryophyta</taxon>
        <taxon>Tracheophyta</taxon>
        <taxon>Spermatophyta</taxon>
        <taxon>Magnoliopsida</taxon>
        <taxon>eudicotyledons</taxon>
        <taxon>Gunneridae</taxon>
        <taxon>Pentapetalae</taxon>
        <taxon>asterids</taxon>
        <taxon>Ericales</taxon>
        <taxon>Theaceae</taxon>
        <taxon>Camellia</taxon>
    </lineage>
</organism>
<dbReference type="EMBL" id="CM045767">
    <property type="protein sequence ID" value="KAI7998220.1"/>
    <property type="molecule type" value="Genomic_DNA"/>
</dbReference>
<reference evidence="1 2" key="1">
    <citation type="journal article" date="2022" name="Plant J.">
        <title>Chromosome-level genome of Camellia lanceoleosa provides a valuable resource for understanding genome evolution and self-incompatibility.</title>
        <authorList>
            <person name="Gong W."/>
            <person name="Xiao S."/>
            <person name="Wang L."/>
            <person name="Liao Z."/>
            <person name="Chang Y."/>
            <person name="Mo W."/>
            <person name="Hu G."/>
            <person name="Li W."/>
            <person name="Zhao G."/>
            <person name="Zhu H."/>
            <person name="Hu X."/>
            <person name="Ji K."/>
            <person name="Xiang X."/>
            <person name="Song Q."/>
            <person name="Yuan D."/>
            <person name="Jin S."/>
            <person name="Zhang L."/>
        </authorList>
    </citation>
    <scope>NUCLEOTIDE SEQUENCE [LARGE SCALE GENOMIC DNA]</scope>
    <source>
        <strain evidence="1">SQ_2022a</strain>
    </source>
</reference>
<protein>
    <submittedName>
        <fullName evidence="1">3-isopropylmalate dehydratase small subunit 1</fullName>
    </submittedName>
</protein>
<evidence type="ECO:0000313" key="1">
    <source>
        <dbReference type="EMBL" id="KAI7998220.1"/>
    </source>
</evidence>
<comment type="caution">
    <text evidence="1">The sequence shown here is derived from an EMBL/GenBank/DDBJ whole genome shotgun (WGS) entry which is preliminary data.</text>
</comment>
<keyword evidence="2" id="KW-1185">Reference proteome</keyword>
<proteinExistence type="predicted"/>
<gene>
    <name evidence="1" type="ORF">LOK49_LG10G01982</name>
</gene>